<dbReference type="Pfam" id="PF00089">
    <property type="entry name" value="Trypsin"/>
    <property type="match status" value="1"/>
</dbReference>
<dbReference type="PROSITE" id="PS51257">
    <property type="entry name" value="PROKAR_LIPOPROTEIN"/>
    <property type="match status" value="1"/>
</dbReference>
<dbReference type="EMBL" id="JBHTBR010000002">
    <property type="protein sequence ID" value="MFC7291177.1"/>
    <property type="molecule type" value="Genomic_DNA"/>
</dbReference>
<dbReference type="Gene3D" id="2.40.10.10">
    <property type="entry name" value="Trypsin-like serine proteases"/>
    <property type="match status" value="1"/>
</dbReference>
<dbReference type="PROSITE" id="PS00134">
    <property type="entry name" value="TRYPSIN_HIS"/>
    <property type="match status" value="1"/>
</dbReference>
<gene>
    <name evidence="6" type="ORF">ACFQS8_06080</name>
</gene>
<dbReference type="PRINTS" id="PR00722">
    <property type="entry name" value="CHYMOTRYPSIN"/>
</dbReference>
<dbReference type="PANTHER" id="PTHR24260">
    <property type="match status" value="1"/>
</dbReference>
<keyword evidence="4" id="KW-0732">Signal</keyword>
<evidence type="ECO:0000313" key="7">
    <source>
        <dbReference type="Proteomes" id="UP001596492"/>
    </source>
</evidence>
<evidence type="ECO:0000256" key="2">
    <source>
        <dbReference type="RuleBase" id="RU363034"/>
    </source>
</evidence>
<dbReference type="RefSeq" id="WP_382166371.1">
    <property type="nucleotide sequence ID" value="NZ_JBHTBR010000002.1"/>
</dbReference>
<protein>
    <submittedName>
        <fullName evidence="6">S1 family peptidase</fullName>
    </submittedName>
</protein>
<dbReference type="PROSITE" id="PS00135">
    <property type="entry name" value="TRYPSIN_SER"/>
    <property type="match status" value="1"/>
</dbReference>
<reference evidence="7" key="1">
    <citation type="journal article" date="2019" name="Int. J. Syst. Evol. Microbiol.">
        <title>The Global Catalogue of Microorganisms (GCM) 10K type strain sequencing project: providing services to taxonomists for standard genome sequencing and annotation.</title>
        <authorList>
            <consortium name="The Broad Institute Genomics Platform"/>
            <consortium name="The Broad Institute Genome Sequencing Center for Infectious Disease"/>
            <person name="Wu L."/>
            <person name="Ma J."/>
        </authorList>
    </citation>
    <scope>NUCLEOTIDE SEQUENCE [LARGE SCALE GENOMIC DNA]</scope>
    <source>
        <strain evidence="7">CCUG 51308</strain>
    </source>
</reference>
<dbReference type="InterPro" id="IPR001254">
    <property type="entry name" value="Trypsin_dom"/>
</dbReference>
<feature type="region of interest" description="Disordered" evidence="3">
    <location>
        <begin position="23"/>
        <end position="43"/>
    </location>
</feature>
<dbReference type="InterPro" id="IPR001314">
    <property type="entry name" value="Peptidase_S1A"/>
</dbReference>
<dbReference type="SMART" id="SM00020">
    <property type="entry name" value="Tryp_SPc"/>
    <property type="match status" value="1"/>
</dbReference>
<dbReference type="InterPro" id="IPR033116">
    <property type="entry name" value="TRYPSIN_SER"/>
</dbReference>
<keyword evidence="1" id="KW-1015">Disulfide bond</keyword>
<feature type="chain" id="PRO_5046832721" evidence="4">
    <location>
        <begin position="19"/>
        <end position="373"/>
    </location>
</feature>
<feature type="domain" description="Peptidase S1" evidence="5">
    <location>
        <begin position="121"/>
        <end position="357"/>
    </location>
</feature>
<sequence length="373" mass="38323">MKITSILLAGIASLSLMGCDVLMMPEGTPPPPPDQPPPPPLEGDFEEFPALPEEAVPPAGDALETSQVYTDLAAINAVACTSVGTPVPTQTIAQIANASAPQSAINDATSSNVVQPSVVGAVGGALSLSAIRADFPGIVKLEPRKNISESSYSSGHCGATRISNNWFVTAAHCLDEQYDVTVLKVGHEKLDGPVVREVEADWAACHAAYGGQEGGLANDIALVHVTDETADSLVDIPIATLLASEDSLTPLTTPQAKMAGWGLTSPGGSLSTTLLGTYVDVKSVGPAIIKVGSIEGKGPCVGDSGGPLFVDSEQAQPVLWGVLSGVEKGENAACSGDYLARYTNLQGYTNWLNNVMMACSSNPALCQKPGNAS</sequence>
<evidence type="ECO:0000256" key="3">
    <source>
        <dbReference type="SAM" id="MobiDB-lite"/>
    </source>
</evidence>
<evidence type="ECO:0000313" key="6">
    <source>
        <dbReference type="EMBL" id="MFC7291177.1"/>
    </source>
</evidence>
<comment type="caution">
    <text evidence="6">The sequence shown here is derived from an EMBL/GenBank/DDBJ whole genome shotgun (WGS) entry which is preliminary data.</text>
</comment>
<evidence type="ECO:0000259" key="5">
    <source>
        <dbReference type="PROSITE" id="PS50240"/>
    </source>
</evidence>
<dbReference type="Proteomes" id="UP001596492">
    <property type="component" value="Unassembled WGS sequence"/>
</dbReference>
<keyword evidence="7" id="KW-1185">Reference proteome</keyword>
<dbReference type="PROSITE" id="PS50240">
    <property type="entry name" value="TRYPSIN_DOM"/>
    <property type="match status" value="1"/>
</dbReference>
<keyword evidence="2" id="KW-0378">Hydrolase</keyword>
<evidence type="ECO:0000256" key="1">
    <source>
        <dbReference type="ARBA" id="ARBA00023157"/>
    </source>
</evidence>
<keyword evidence="2" id="KW-0645">Protease</keyword>
<organism evidence="6 7">
    <name type="scientific">Hirschia litorea</name>
    <dbReference type="NCBI Taxonomy" id="1199156"/>
    <lineage>
        <taxon>Bacteria</taxon>
        <taxon>Pseudomonadati</taxon>
        <taxon>Pseudomonadota</taxon>
        <taxon>Alphaproteobacteria</taxon>
        <taxon>Hyphomonadales</taxon>
        <taxon>Hyphomonadaceae</taxon>
        <taxon>Hirschia</taxon>
    </lineage>
</organism>
<accession>A0ABW2IJT7</accession>
<dbReference type="SUPFAM" id="SSF50494">
    <property type="entry name" value="Trypsin-like serine proteases"/>
    <property type="match status" value="1"/>
</dbReference>
<proteinExistence type="predicted"/>
<feature type="compositionally biased region" description="Pro residues" evidence="3">
    <location>
        <begin position="27"/>
        <end position="41"/>
    </location>
</feature>
<name>A0ABW2IJT7_9PROT</name>
<keyword evidence="2" id="KW-0720">Serine protease</keyword>
<feature type="signal peptide" evidence="4">
    <location>
        <begin position="1"/>
        <end position="18"/>
    </location>
</feature>
<dbReference type="InterPro" id="IPR018114">
    <property type="entry name" value="TRYPSIN_HIS"/>
</dbReference>
<evidence type="ECO:0000256" key="4">
    <source>
        <dbReference type="SAM" id="SignalP"/>
    </source>
</evidence>
<dbReference type="InterPro" id="IPR009003">
    <property type="entry name" value="Peptidase_S1_PA"/>
</dbReference>
<dbReference type="InterPro" id="IPR051333">
    <property type="entry name" value="CLIP_Serine_Protease"/>
</dbReference>
<dbReference type="InterPro" id="IPR043504">
    <property type="entry name" value="Peptidase_S1_PA_chymotrypsin"/>
</dbReference>
<dbReference type="PANTHER" id="PTHR24260:SF132">
    <property type="entry name" value="PEPTIDASE S1 DOMAIN-CONTAINING PROTEIN"/>
    <property type="match status" value="1"/>
</dbReference>